<keyword evidence="2" id="KW-0732">Signal</keyword>
<dbReference type="EMBL" id="CAXKWB010009049">
    <property type="protein sequence ID" value="CAL4093314.1"/>
    <property type="molecule type" value="Genomic_DNA"/>
</dbReference>
<gene>
    <name evidence="3" type="ORF">MNOR_LOCUS14815</name>
</gene>
<evidence type="ECO:0000256" key="1">
    <source>
        <dbReference type="SAM" id="Phobius"/>
    </source>
</evidence>
<name>A0AAV2QS96_MEGNR</name>
<dbReference type="Proteomes" id="UP001497623">
    <property type="component" value="Unassembled WGS sequence"/>
</dbReference>
<keyword evidence="4" id="KW-1185">Reference proteome</keyword>
<dbReference type="AlphaFoldDB" id="A0AAV2QS96"/>
<feature type="transmembrane region" description="Helical" evidence="1">
    <location>
        <begin position="50"/>
        <end position="72"/>
    </location>
</feature>
<organism evidence="3 4">
    <name type="scientific">Meganyctiphanes norvegica</name>
    <name type="common">Northern krill</name>
    <name type="synonym">Thysanopoda norvegica</name>
    <dbReference type="NCBI Taxonomy" id="48144"/>
    <lineage>
        <taxon>Eukaryota</taxon>
        <taxon>Metazoa</taxon>
        <taxon>Ecdysozoa</taxon>
        <taxon>Arthropoda</taxon>
        <taxon>Crustacea</taxon>
        <taxon>Multicrustacea</taxon>
        <taxon>Malacostraca</taxon>
        <taxon>Eumalacostraca</taxon>
        <taxon>Eucarida</taxon>
        <taxon>Euphausiacea</taxon>
        <taxon>Euphausiidae</taxon>
        <taxon>Meganyctiphanes</taxon>
    </lineage>
</organism>
<evidence type="ECO:0000313" key="4">
    <source>
        <dbReference type="Proteomes" id="UP001497623"/>
    </source>
</evidence>
<keyword evidence="1" id="KW-0472">Membrane</keyword>
<keyword evidence="1" id="KW-0812">Transmembrane</keyword>
<keyword evidence="1" id="KW-1133">Transmembrane helix</keyword>
<reference evidence="3 4" key="1">
    <citation type="submission" date="2024-05" db="EMBL/GenBank/DDBJ databases">
        <authorList>
            <person name="Wallberg A."/>
        </authorList>
    </citation>
    <scope>NUCLEOTIDE SEQUENCE [LARGE SCALE GENOMIC DNA]</scope>
</reference>
<accession>A0AAV2QS96</accession>
<evidence type="ECO:0000256" key="2">
    <source>
        <dbReference type="SAM" id="SignalP"/>
    </source>
</evidence>
<protein>
    <submittedName>
        <fullName evidence="3">Uncharacterized protein</fullName>
    </submittedName>
</protein>
<feature type="chain" id="PRO_5043785814" evidence="2">
    <location>
        <begin position="20"/>
        <end position="123"/>
    </location>
</feature>
<evidence type="ECO:0000313" key="3">
    <source>
        <dbReference type="EMBL" id="CAL4093314.1"/>
    </source>
</evidence>
<feature type="signal peptide" evidence="2">
    <location>
        <begin position="1"/>
        <end position="19"/>
    </location>
</feature>
<comment type="caution">
    <text evidence="3">The sequence shown here is derived from an EMBL/GenBank/DDBJ whole genome shotgun (WGS) entry which is preliminary data.</text>
</comment>
<sequence>MALTKALILATAAFALVAAEKLDHTKHLEETKRTIFFDGGSTDAIGITDVFLYIGTFVLATITALAILGLIYSKSEDTAATGTGYEAPATSYAAYEQAYSVARNLYDGYKKYEEEGRSSADMK</sequence>
<proteinExistence type="predicted"/>